<dbReference type="Proteomes" id="UP001281003">
    <property type="component" value="Unassembled WGS sequence"/>
</dbReference>
<reference evidence="1" key="2">
    <citation type="submission" date="2023-07" db="EMBL/GenBank/DDBJ databases">
        <authorList>
            <consortium name="Lawrence Berkeley National Laboratory"/>
            <person name="Haridas S."/>
            <person name="Hensen N."/>
            <person name="Bonometti L."/>
            <person name="Westerberg I."/>
            <person name="Brannstrom I.O."/>
            <person name="Guillou S."/>
            <person name="Cros-Aarteil S."/>
            <person name="Calhoun S."/>
            <person name="Kuo A."/>
            <person name="Mondo S."/>
            <person name="Pangilinan J."/>
            <person name="Riley R."/>
            <person name="LaButti K."/>
            <person name="Andreopoulos B."/>
            <person name="Lipzen A."/>
            <person name="Chen C."/>
            <person name="Yanf M."/>
            <person name="Daum C."/>
            <person name="Ng V."/>
            <person name="Clum A."/>
            <person name="Steindorff A."/>
            <person name="Ohm R."/>
            <person name="Martin F."/>
            <person name="Silar P."/>
            <person name="Natvig D."/>
            <person name="Lalanne C."/>
            <person name="Gautier V."/>
            <person name="Ament-velasquez S.L."/>
            <person name="Kruys A."/>
            <person name="Hutchinson M.I."/>
            <person name="Powell A.J."/>
            <person name="Barry K."/>
            <person name="Miller A.N."/>
            <person name="Grigoriev I.V."/>
            <person name="Debuchy R."/>
            <person name="Gladieux P."/>
            <person name="Thoren M.H."/>
            <person name="Johannesson H."/>
        </authorList>
    </citation>
    <scope>NUCLEOTIDE SEQUENCE</scope>
    <source>
        <strain evidence="1">FGSC 1904</strain>
    </source>
</reference>
<protein>
    <submittedName>
        <fullName evidence="1">Uncharacterized protein</fullName>
    </submittedName>
</protein>
<keyword evidence="2" id="KW-1185">Reference proteome</keyword>
<organism evidence="1 2">
    <name type="scientific">Sordaria brevicollis</name>
    <dbReference type="NCBI Taxonomy" id="83679"/>
    <lineage>
        <taxon>Eukaryota</taxon>
        <taxon>Fungi</taxon>
        <taxon>Dikarya</taxon>
        <taxon>Ascomycota</taxon>
        <taxon>Pezizomycotina</taxon>
        <taxon>Sordariomycetes</taxon>
        <taxon>Sordariomycetidae</taxon>
        <taxon>Sordariales</taxon>
        <taxon>Sordariaceae</taxon>
        <taxon>Sordaria</taxon>
    </lineage>
</organism>
<proteinExistence type="predicted"/>
<reference evidence="1" key="1">
    <citation type="journal article" date="2023" name="Mol. Phylogenet. Evol.">
        <title>Genome-scale phylogeny and comparative genomics of the fungal order Sordariales.</title>
        <authorList>
            <person name="Hensen N."/>
            <person name="Bonometti L."/>
            <person name="Westerberg I."/>
            <person name="Brannstrom I.O."/>
            <person name="Guillou S."/>
            <person name="Cros-Aarteil S."/>
            <person name="Calhoun S."/>
            <person name="Haridas S."/>
            <person name="Kuo A."/>
            <person name="Mondo S."/>
            <person name="Pangilinan J."/>
            <person name="Riley R."/>
            <person name="LaButti K."/>
            <person name="Andreopoulos B."/>
            <person name="Lipzen A."/>
            <person name="Chen C."/>
            <person name="Yan M."/>
            <person name="Daum C."/>
            <person name="Ng V."/>
            <person name="Clum A."/>
            <person name="Steindorff A."/>
            <person name="Ohm R.A."/>
            <person name="Martin F."/>
            <person name="Silar P."/>
            <person name="Natvig D.O."/>
            <person name="Lalanne C."/>
            <person name="Gautier V."/>
            <person name="Ament-Velasquez S.L."/>
            <person name="Kruys A."/>
            <person name="Hutchinson M.I."/>
            <person name="Powell A.J."/>
            <person name="Barry K."/>
            <person name="Miller A.N."/>
            <person name="Grigoriev I.V."/>
            <person name="Debuchy R."/>
            <person name="Gladieux P."/>
            <person name="Hiltunen Thoren M."/>
            <person name="Johannesson H."/>
        </authorList>
    </citation>
    <scope>NUCLEOTIDE SEQUENCE</scope>
    <source>
        <strain evidence="1">FGSC 1904</strain>
    </source>
</reference>
<evidence type="ECO:0000313" key="2">
    <source>
        <dbReference type="Proteomes" id="UP001281003"/>
    </source>
</evidence>
<dbReference type="AlphaFoldDB" id="A0AAE0P1X8"/>
<gene>
    <name evidence="1" type="ORF">B0T20DRAFT_396495</name>
</gene>
<accession>A0AAE0P1X8</accession>
<name>A0AAE0P1X8_SORBR</name>
<comment type="caution">
    <text evidence="1">The sequence shown here is derived from an EMBL/GenBank/DDBJ whole genome shotgun (WGS) entry which is preliminary data.</text>
</comment>
<sequence>MAFGTIIASFVAMAIEVQMQSRYATRVSRFEALGKPQAEGASDGHRGDWWRVASCRCGFEEKSFLKNEAVALHAGNAGSGSMHVRTISRQTERGAPSDIGRNHRIPSRLCAHLAKPHIRR</sequence>
<evidence type="ECO:0000313" key="1">
    <source>
        <dbReference type="EMBL" id="KAK3391871.1"/>
    </source>
</evidence>
<dbReference type="EMBL" id="JAUTDP010000012">
    <property type="protein sequence ID" value="KAK3391871.1"/>
    <property type="molecule type" value="Genomic_DNA"/>
</dbReference>